<dbReference type="PANTHER" id="PTHR47326:SF1">
    <property type="entry name" value="HTH PSQ-TYPE DOMAIN-CONTAINING PROTEIN"/>
    <property type="match status" value="1"/>
</dbReference>
<keyword evidence="2" id="KW-1185">Reference proteome</keyword>
<proteinExistence type="predicted"/>
<gene>
    <name evidence="1" type="ORF">ANN_19987</name>
</gene>
<dbReference type="InterPro" id="IPR036397">
    <property type="entry name" value="RNaseH_sf"/>
</dbReference>
<dbReference type="EMBL" id="JAJSOF020000031">
    <property type="protein sequence ID" value="KAJ4431390.1"/>
    <property type="molecule type" value="Genomic_DNA"/>
</dbReference>
<comment type="caution">
    <text evidence="1">The sequence shown here is derived from an EMBL/GenBank/DDBJ whole genome shotgun (WGS) entry which is preliminary data.</text>
</comment>
<name>A0ABQ8SC18_PERAM</name>
<protein>
    <submittedName>
        <fullName evidence="1">Uncharacterized protein</fullName>
    </submittedName>
</protein>
<dbReference type="Proteomes" id="UP001148838">
    <property type="component" value="Unassembled WGS sequence"/>
</dbReference>
<evidence type="ECO:0000313" key="1">
    <source>
        <dbReference type="EMBL" id="KAJ4431390.1"/>
    </source>
</evidence>
<dbReference type="Gene3D" id="3.30.420.10">
    <property type="entry name" value="Ribonuclease H-like superfamily/Ribonuclease H"/>
    <property type="match status" value="1"/>
</dbReference>
<evidence type="ECO:0000313" key="2">
    <source>
        <dbReference type="Proteomes" id="UP001148838"/>
    </source>
</evidence>
<reference evidence="1 2" key="1">
    <citation type="journal article" date="2022" name="Allergy">
        <title>Genome assembly and annotation of Periplaneta americana reveal a comprehensive cockroach allergen profile.</title>
        <authorList>
            <person name="Wang L."/>
            <person name="Xiong Q."/>
            <person name="Saelim N."/>
            <person name="Wang L."/>
            <person name="Nong W."/>
            <person name="Wan A.T."/>
            <person name="Shi M."/>
            <person name="Liu X."/>
            <person name="Cao Q."/>
            <person name="Hui J.H.L."/>
            <person name="Sookrung N."/>
            <person name="Leung T.F."/>
            <person name="Tungtrongchitr A."/>
            <person name="Tsui S.K.W."/>
        </authorList>
    </citation>
    <scope>NUCLEOTIDE SEQUENCE [LARGE SCALE GENOMIC DNA]</scope>
    <source>
        <strain evidence="1">PWHHKU_190912</strain>
    </source>
</reference>
<dbReference type="PANTHER" id="PTHR47326">
    <property type="entry name" value="TRANSPOSABLE ELEMENT TC3 TRANSPOSASE-LIKE PROTEIN"/>
    <property type="match status" value="1"/>
</dbReference>
<accession>A0ABQ8SC18</accession>
<sequence length="276" mass="31607">MRLFRKNQGFTKLISRRSVAQAVERLPAELEVLSNMDSIPSWANSRGLWVAQLVEQLAKEGPEFYPSAEQSDGITVFRISPMASLKLHRCRTGAISLQRWWQSPSAAISESDWFLYRAGIKTNDIVHCCVMAITVHVIAKSRPNSHSAECAPSIMAVDIRQHVCLTWSRDTMGNNEGEGFGPVLWIEFGVAQWLERLELWPPRSPDLTTPDFFLWGYLKDRVYATRPQTLDDLKHNITQEIQANNRVLQRVASNMERRVELCLMQDGGHVQYLRKR</sequence>
<organism evidence="1 2">
    <name type="scientific">Periplaneta americana</name>
    <name type="common">American cockroach</name>
    <name type="synonym">Blatta americana</name>
    <dbReference type="NCBI Taxonomy" id="6978"/>
    <lineage>
        <taxon>Eukaryota</taxon>
        <taxon>Metazoa</taxon>
        <taxon>Ecdysozoa</taxon>
        <taxon>Arthropoda</taxon>
        <taxon>Hexapoda</taxon>
        <taxon>Insecta</taxon>
        <taxon>Pterygota</taxon>
        <taxon>Neoptera</taxon>
        <taxon>Polyneoptera</taxon>
        <taxon>Dictyoptera</taxon>
        <taxon>Blattodea</taxon>
        <taxon>Blattoidea</taxon>
        <taxon>Blattidae</taxon>
        <taxon>Blattinae</taxon>
        <taxon>Periplaneta</taxon>
    </lineage>
</organism>